<dbReference type="PROSITE" id="PS00122">
    <property type="entry name" value="CARBOXYLESTERASE_B_1"/>
    <property type="match status" value="1"/>
</dbReference>
<dbReference type="Gene3D" id="3.40.50.1820">
    <property type="entry name" value="alpha/beta hydrolase"/>
    <property type="match status" value="1"/>
</dbReference>
<dbReference type="InterPro" id="IPR019826">
    <property type="entry name" value="Carboxylesterase_B_AS"/>
</dbReference>
<proteinExistence type="inferred from homology"/>
<dbReference type="GO" id="GO:0016787">
    <property type="term" value="F:hydrolase activity"/>
    <property type="evidence" value="ECO:0007669"/>
    <property type="project" value="UniProtKB-KW"/>
</dbReference>
<evidence type="ECO:0000313" key="6">
    <source>
        <dbReference type="EMBL" id="MXN21176.1"/>
    </source>
</evidence>
<reference evidence="6 7" key="1">
    <citation type="submission" date="2019-12" db="EMBL/GenBank/DDBJ databases">
        <authorList>
            <person name="Li M."/>
        </authorList>
    </citation>
    <scope>NUCLEOTIDE SEQUENCE [LARGE SCALE GENOMIC DNA]</scope>
    <source>
        <strain evidence="6 7">GBMRC 2024</strain>
    </source>
</reference>
<keyword evidence="2 3" id="KW-0378">Hydrolase</keyword>
<dbReference type="InterPro" id="IPR029058">
    <property type="entry name" value="AB_hydrolase_fold"/>
</dbReference>
<dbReference type="EC" id="3.1.1.-" evidence="3"/>
<name>A0A6L7GCZ9_9RHOB</name>
<evidence type="ECO:0000256" key="1">
    <source>
        <dbReference type="ARBA" id="ARBA00005964"/>
    </source>
</evidence>
<dbReference type="SUPFAM" id="SSF53474">
    <property type="entry name" value="alpha/beta-Hydrolases"/>
    <property type="match status" value="1"/>
</dbReference>
<comment type="similarity">
    <text evidence="1 3">Belongs to the type-B carboxylesterase/lipase family.</text>
</comment>
<organism evidence="6 7">
    <name type="scientific">Pseudooceanicola albus</name>
    <dbReference type="NCBI Taxonomy" id="2692189"/>
    <lineage>
        <taxon>Bacteria</taxon>
        <taxon>Pseudomonadati</taxon>
        <taxon>Pseudomonadota</taxon>
        <taxon>Alphaproteobacteria</taxon>
        <taxon>Rhodobacterales</taxon>
        <taxon>Paracoccaceae</taxon>
        <taxon>Pseudooceanicola</taxon>
    </lineage>
</organism>
<dbReference type="Pfam" id="PF00135">
    <property type="entry name" value="COesterase"/>
    <property type="match status" value="1"/>
</dbReference>
<evidence type="ECO:0000256" key="4">
    <source>
        <dbReference type="SAM" id="MobiDB-lite"/>
    </source>
</evidence>
<sequence length="493" mass="52398">MRNGPIATTGYGKVCGVRDDSGVLAFKGIPYAASPTGEKRFKPPQRPENWSEVRDATGYGPTSPQSSGGDDALALLPNVVIPGDDFLNLNVWTESLSGRRPVMVFIHGGAFSSGSGAVPLYDGTNFARDGVVLVTLNYRLGADGFLWFGEGVANLGLLDQVAALAWVRDNIEGFGGDPENVTIFGESAGGMSVCTLMAMPAARGLFHKAIAQSGAGHTTITPSTAKRIGERLAQMLGVSASRDALADVPMEKLIAAQDRISAEVFAAPDPAVWGEVAETLMPFTPVIDGSVVPGHPIDCIAHGAANGIKVLIGTNSEEGNLFFVPSGMVAKVTTGMVDAMTEAYGLPMPLAREVYRSNRPDATPGELYSAIFTDWFYRIPAVRLAEAQPDTHLYEFSWRSPAFNGSLGACHASELSFVFDNIGDPGVRQINGETPPQALANEMHRAWVDFATSGDPGWPAYAPESRISMQFGEVSSAATGDRREEQALWQGIR</sequence>
<gene>
    <name evidence="6" type="ORF">GR170_25440</name>
</gene>
<evidence type="ECO:0000256" key="3">
    <source>
        <dbReference type="RuleBase" id="RU361235"/>
    </source>
</evidence>
<comment type="caution">
    <text evidence="6">The sequence shown here is derived from an EMBL/GenBank/DDBJ whole genome shotgun (WGS) entry which is preliminary data.</text>
</comment>
<dbReference type="Proteomes" id="UP000477911">
    <property type="component" value="Unassembled WGS sequence"/>
</dbReference>
<dbReference type="EMBL" id="WUMU01000052">
    <property type="protein sequence ID" value="MXN21176.1"/>
    <property type="molecule type" value="Genomic_DNA"/>
</dbReference>
<dbReference type="AlphaFoldDB" id="A0A6L7GCZ9"/>
<dbReference type="RefSeq" id="WP_160897287.1">
    <property type="nucleotide sequence ID" value="NZ_WUMU01000052.1"/>
</dbReference>
<evidence type="ECO:0000256" key="2">
    <source>
        <dbReference type="ARBA" id="ARBA00022801"/>
    </source>
</evidence>
<evidence type="ECO:0000313" key="7">
    <source>
        <dbReference type="Proteomes" id="UP000477911"/>
    </source>
</evidence>
<dbReference type="PANTHER" id="PTHR11559">
    <property type="entry name" value="CARBOXYLESTERASE"/>
    <property type="match status" value="1"/>
</dbReference>
<dbReference type="InterPro" id="IPR002018">
    <property type="entry name" value="CarbesteraseB"/>
</dbReference>
<feature type="domain" description="Carboxylesterase type B" evidence="5">
    <location>
        <begin position="5"/>
        <end position="475"/>
    </location>
</feature>
<feature type="region of interest" description="Disordered" evidence="4">
    <location>
        <begin position="33"/>
        <end position="68"/>
    </location>
</feature>
<protein>
    <recommendedName>
        <fullName evidence="3">Carboxylic ester hydrolase</fullName>
        <ecNumber evidence="3">3.1.1.-</ecNumber>
    </recommendedName>
</protein>
<evidence type="ECO:0000259" key="5">
    <source>
        <dbReference type="Pfam" id="PF00135"/>
    </source>
</evidence>
<keyword evidence="7" id="KW-1185">Reference proteome</keyword>
<dbReference type="InterPro" id="IPR050309">
    <property type="entry name" value="Type-B_Carboxylest/Lipase"/>
</dbReference>
<accession>A0A6L7GCZ9</accession>